<proteinExistence type="predicted"/>
<accession>A0A7S1IVC3</accession>
<organism evidence="1">
    <name type="scientific">Eutreptiella gymnastica</name>
    <dbReference type="NCBI Taxonomy" id="73025"/>
    <lineage>
        <taxon>Eukaryota</taxon>
        <taxon>Discoba</taxon>
        <taxon>Euglenozoa</taxon>
        <taxon>Euglenida</taxon>
        <taxon>Spirocuta</taxon>
        <taxon>Euglenophyceae</taxon>
        <taxon>Eutreptiales</taxon>
        <taxon>Eutreptiaceae</taxon>
        <taxon>Eutreptiella</taxon>
    </lineage>
</organism>
<reference evidence="1" key="1">
    <citation type="submission" date="2021-01" db="EMBL/GenBank/DDBJ databases">
        <authorList>
            <person name="Corre E."/>
            <person name="Pelletier E."/>
            <person name="Niang G."/>
            <person name="Scheremetjew M."/>
            <person name="Finn R."/>
            <person name="Kale V."/>
            <person name="Holt S."/>
            <person name="Cochrane G."/>
            <person name="Meng A."/>
            <person name="Brown T."/>
            <person name="Cohen L."/>
        </authorList>
    </citation>
    <scope>NUCLEOTIDE SEQUENCE</scope>
    <source>
        <strain evidence="1">NIES-381</strain>
    </source>
</reference>
<dbReference type="AlphaFoldDB" id="A0A7S1IVC3"/>
<evidence type="ECO:0000313" key="1">
    <source>
        <dbReference type="EMBL" id="CAD9024306.1"/>
    </source>
</evidence>
<dbReference type="EMBL" id="HBGA01094847">
    <property type="protein sequence ID" value="CAD9024306.1"/>
    <property type="molecule type" value="Transcribed_RNA"/>
</dbReference>
<sequence>MTFTIIDPDAADDQYLGPADPGRAFALDGRTPVEWVQGHDRVVICVQQIQVEFHCPLRDTFLFPLRADTGDGFTLGGLLQAIVDQYRRIYYEEEKASQLAVEDWIERDAWTSGDRPPRVQLTRAPTNGPYGIRSHHLHDLDLVSIHYDAETGHHWLGVEPLDQTAKR</sequence>
<gene>
    <name evidence="1" type="ORF">EGYM00392_LOCUS35431</name>
</gene>
<name>A0A7S1IVC3_9EUGL</name>
<protein>
    <submittedName>
        <fullName evidence="1">Uncharacterized protein</fullName>
    </submittedName>
</protein>